<dbReference type="AlphaFoldDB" id="A0A5J6L394"/>
<name>A0A5J6L394_9MICO</name>
<accession>A0A5J6L394</accession>
<sequence>MNDLDFESRVRNAAPNTATPIGLADHSGRILREARARRTRQVRLWAASAAASVVLVGAGTVAVAGNGLQTPWGWTADNVYQIPGPDGETCFAGLVVKPDGVADDAPVVQEAHEIVAALDLDALDTSAAAAELIVANDQPFADGSPGVAHYTDEEIAQSAMHQTVAKILFAELEDRGLSTSKEAGSVSLLSQAQGCQ</sequence>
<dbReference type="RefSeq" id="WP_150924526.1">
    <property type="nucleotide sequence ID" value="NZ_CP044232.1"/>
</dbReference>
<dbReference type="KEGG" id="mlz:F6J85_07885"/>
<keyword evidence="1" id="KW-1133">Transmembrane helix</keyword>
<feature type="transmembrane region" description="Helical" evidence="1">
    <location>
        <begin position="44"/>
        <end position="65"/>
    </location>
</feature>
<keyword evidence="3" id="KW-1185">Reference proteome</keyword>
<dbReference type="Proteomes" id="UP000325516">
    <property type="component" value="Chromosome"/>
</dbReference>
<dbReference type="EMBL" id="CP044232">
    <property type="protein sequence ID" value="QEW03029.1"/>
    <property type="molecule type" value="Genomic_DNA"/>
</dbReference>
<proteinExistence type="predicted"/>
<keyword evidence="1" id="KW-0812">Transmembrane</keyword>
<evidence type="ECO:0000313" key="2">
    <source>
        <dbReference type="EMBL" id="QEW03029.1"/>
    </source>
</evidence>
<reference evidence="3" key="1">
    <citation type="submission" date="2019-09" db="EMBL/GenBank/DDBJ databases">
        <title>Mumia zhuanghuii sp. nov. isolated from the intestinal contents of plateau pika (Ochotona curzoniae) in the Qinghai-Tibet plateau of China.</title>
        <authorList>
            <person name="Tian Z."/>
        </authorList>
    </citation>
    <scope>NUCLEOTIDE SEQUENCE [LARGE SCALE GENOMIC DNA]</scope>
    <source>
        <strain evidence="3">L-031</strain>
    </source>
</reference>
<organism evidence="2 3">
    <name type="scientific">Microbacterium lushaniae</name>
    <dbReference type="NCBI Taxonomy" id="2614639"/>
    <lineage>
        <taxon>Bacteria</taxon>
        <taxon>Bacillati</taxon>
        <taxon>Actinomycetota</taxon>
        <taxon>Actinomycetes</taxon>
        <taxon>Micrococcales</taxon>
        <taxon>Microbacteriaceae</taxon>
        <taxon>Microbacterium</taxon>
    </lineage>
</organism>
<evidence type="ECO:0000313" key="3">
    <source>
        <dbReference type="Proteomes" id="UP000325516"/>
    </source>
</evidence>
<evidence type="ECO:0000256" key="1">
    <source>
        <dbReference type="SAM" id="Phobius"/>
    </source>
</evidence>
<protein>
    <submittedName>
        <fullName evidence="2">Uncharacterized protein</fullName>
    </submittedName>
</protein>
<gene>
    <name evidence="2" type="ORF">F6J85_07885</name>
</gene>
<keyword evidence="1" id="KW-0472">Membrane</keyword>